<evidence type="ECO:0000313" key="3">
    <source>
        <dbReference type="Proteomes" id="UP000192578"/>
    </source>
</evidence>
<keyword evidence="3" id="KW-1185">Reference proteome</keyword>
<evidence type="ECO:0000256" key="1">
    <source>
        <dbReference type="SAM" id="MobiDB-lite"/>
    </source>
</evidence>
<comment type="caution">
    <text evidence="2">The sequence shown here is derived from an EMBL/GenBank/DDBJ whole genome shotgun (WGS) entry which is preliminary data.</text>
</comment>
<feature type="compositionally biased region" description="Polar residues" evidence="1">
    <location>
        <begin position="81"/>
        <end position="91"/>
    </location>
</feature>
<protein>
    <submittedName>
        <fullName evidence="2">Uncharacterized protein</fullName>
    </submittedName>
</protein>
<feature type="region of interest" description="Disordered" evidence="1">
    <location>
        <begin position="61"/>
        <end position="105"/>
    </location>
</feature>
<feature type="region of interest" description="Disordered" evidence="1">
    <location>
        <begin position="1"/>
        <end position="20"/>
    </location>
</feature>
<dbReference type="Proteomes" id="UP000192578">
    <property type="component" value="Unassembled WGS sequence"/>
</dbReference>
<organism evidence="2 3">
    <name type="scientific">Hypsibius exemplaris</name>
    <name type="common">Freshwater tardigrade</name>
    <dbReference type="NCBI Taxonomy" id="2072580"/>
    <lineage>
        <taxon>Eukaryota</taxon>
        <taxon>Metazoa</taxon>
        <taxon>Ecdysozoa</taxon>
        <taxon>Tardigrada</taxon>
        <taxon>Eutardigrada</taxon>
        <taxon>Parachela</taxon>
        <taxon>Hypsibioidea</taxon>
        <taxon>Hypsibiidae</taxon>
        <taxon>Hypsibius</taxon>
    </lineage>
</organism>
<sequence>MPAWKRYDVTSRQFRSDSGKRKIRCHSIPEPELSPRAFAPCRIVPLCRPRTRGCARRPKLVERRVVPNGRTSENAERKSTPAGTATRTRTVLNRKVYESPSREER</sequence>
<dbReference type="AlphaFoldDB" id="A0A9X6RPZ6"/>
<evidence type="ECO:0000313" key="2">
    <source>
        <dbReference type="EMBL" id="OWA55266.1"/>
    </source>
</evidence>
<name>A0A9X6RPZ6_HYPEX</name>
<feature type="compositionally biased region" description="Basic and acidic residues" evidence="1">
    <location>
        <begin position="95"/>
        <end position="105"/>
    </location>
</feature>
<dbReference type="EMBL" id="MTYJ01000613">
    <property type="protein sequence ID" value="OWA55266.1"/>
    <property type="molecule type" value="Genomic_DNA"/>
</dbReference>
<proteinExistence type="predicted"/>
<gene>
    <name evidence="2" type="ORF">BV898_19652</name>
</gene>
<reference evidence="3" key="1">
    <citation type="submission" date="2017-01" db="EMBL/GenBank/DDBJ databases">
        <title>Comparative genomics of anhydrobiosis in the tardigrade Hypsibius dujardini.</title>
        <authorList>
            <person name="Yoshida Y."/>
            <person name="Koutsovoulos G."/>
            <person name="Laetsch D."/>
            <person name="Stevens L."/>
            <person name="Kumar S."/>
            <person name="Horikawa D."/>
            <person name="Ishino K."/>
            <person name="Komine S."/>
            <person name="Tomita M."/>
            <person name="Blaxter M."/>
            <person name="Arakawa K."/>
        </authorList>
    </citation>
    <scope>NUCLEOTIDE SEQUENCE [LARGE SCALE GENOMIC DNA]</scope>
    <source>
        <strain evidence="3">Z151</strain>
    </source>
</reference>
<accession>A0A9X6RPZ6</accession>